<sequence>MPVDWVARICHEANRAIQSLTEDPAPSPHWDEAPQWQRDSAIEGVEAAKQGVTDEELHEAWCESKRADGWTYGPTKDADAKTHPCLVPYDELPVEQRAKDALFRAIVETLA</sequence>
<dbReference type="AlphaFoldDB" id="A0A931AHW3"/>
<protein>
    <recommendedName>
        <fullName evidence="1">Ryanodine receptor Ryr domain-containing protein</fullName>
    </recommendedName>
</protein>
<feature type="domain" description="Ryanodine receptor Ryr" evidence="1">
    <location>
        <begin position="55"/>
        <end position="100"/>
    </location>
</feature>
<keyword evidence="3" id="KW-1185">Reference proteome</keyword>
<evidence type="ECO:0000259" key="1">
    <source>
        <dbReference type="Pfam" id="PF02026"/>
    </source>
</evidence>
<evidence type="ECO:0000313" key="2">
    <source>
        <dbReference type="EMBL" id="MBF8193272.1"/>
    </source>
</evidence>
<reference evidence="2" key="1">
    <citation type="submission" date="2020-11" db="EMBL/GenBank/DDBJ databases">
        <title>Whole-genome analyses of Nonomuraea sp. K274.</title>
        <authorList>
            <person name="Veyisoglu A."/>
        </authorList>
    </citation>
    <scope>NUCLEOTIDE SEQUENCE</scope>
    <source>
        <strain evidence="2">K274</strain>
    </source>
</reference>
<gene>
    <name evidence="2" type="ORF">ITP53_47920</name>
</gene>
<dbReference type="InterPro" id="IPR003032">
    <property type="entry name" value="Ryanodine_rcpt"/>
</dbReference>
<dbReference type="Proteomes" id="UP000605361">
    <property type="component" value="Unassembled WGS sequence"/>
</dbReference>
<name>A0A931AHW3_9ACTN</name>
<accession>A0A931AHW3</accession>
<evidence type="ECO:0000313" key="3">
    <source>
        <dbReference type="Proteomes" id="UP000605361"/>
    </source>
</evidence>
<proteinExistence type="predicted"/>
<dbReference type="Pfam" id="PF02026">
    <property type="entry name" value="RyR"/>
    <property type="match status" value="1"/>
</dbReference>
<comment type="caution">
    <text evidence="2">The sequence shown here is derived from an EMBL/GenBank/DDBJ whole genome shotgun (WGS) entry which is preliminary data.</text>
</comment>
<dbReference type="EMBL" id="JADOGI010000269">
    <property type="protein sequence ID" value="MBF8193272.1"/>
    <property type="molecule type" value="Genomic_DNA"/>
</dbReference>
<organism evidence="2 3">
    <name type="scientific">Nonomuraea cypriaca</name>
    <dbReference type="NCBI Taxonomy" id="1187855"/>
    <lineage>
        <taxon>Bacteria</taxon>
        <taxon>Bacillati</taxon>
        <taxon>Actinomycetota</taxon>
        <taxon>Actinomycetes</taxon>
        <taxon>Streptosporangiales</taxon>
        <taxon>Streptosporangiaceae</taxon>
        <taxon>Nonomuraea</taxon>
    </lineage>
</organism>
<dbReference type="Gene3D" id="6.20.350.10">
    <property type="match status" value="1"/>
</dbReference>